<evidence type="ECO:0000259" key="1">
    <source>
        <dbReference type="Pfam" id="PF12728"/>
    </source>
</evidence>
<accession>E1YCY0</accession>
<reference evidence="2" key="1">
    <citation type="journal article" date="2011" name="Environ. Microbiol.">
        <title>Genomic insights into the metabolic potential of the polycyclic aromatic hydrocarbon degrading sulfate-reducing Deltaproteobacterium N47.</title>
        <authorList>
            <person name="Bergmann F."/>
            <person name="Selesi D."/>
            <person name="Weinmaier T."/>
            <person name="Tischler P."/>
            <person name="Rattei T."/>
            <person name="Meckenstock R.U."/>
        </authorList>
    </citation>
    <scope>NUCLEOTIDE SEQUENCE</scope>
</reference>
<name>E1YCY0_9BACT</name>
<dbReference type="Pfam" id="PF12728">
    <property type="entry name" value="HTH_17"/>
    <property type="match status" value="1"/>
</dbReference>
<dbReference type="InterPro" id="IPR041657">
    <property type="entry name" value="HTH_17"/>
</dbReference>
<feature type="domain" description="Helix-turn-helix" evidence="1">
    <location>
        <begin position="14"/>
        <end position="67"/>
    </location>
</feature>
<protein>
    <recommendedName>
        <fullName evidence="1">Helix-turn-helix domain-containing protein</fullName>
    </recommendedName>
</protein>
<gene>
    <name evidence="2" type="ORF">N47_G37480</name>
</gene>
<proteinExistence type="predicted"/>
<organism evidence="2">
    <name type="scientific">uncultured Desulfobacterium sp</name>
    <dbReference type="NCBI Taxonomy" id="201089"/>
    <lineage>
        <taxon>Bacteria</taxon>
        <taxon>Pseudomonadati</taxon>
        <taxon>Thermodesulfobacteriota</taxon>
        <taxon>Desulfobacteria</taxon>
        <taxon>Desulfobacterales</taxon>
        <taxon>Desulfobacteriaceae</taxon>
        <taxon>Desulfobacterium</taxon>
        <taxon>environmental samples</taxon>
    </lineage>
</organism>
<sequence length="71" mass="8141">MRQEKVKKEIMPRMLSVDETARYIGIAPKTIRNRIGLKAKIVFPIKPKRIGGRVLFDVKDLDAYIDSLPTT</sequence>
<evidence type="ECO:0000313" key="2">
    <source>
        <dbReference type="EMBL" id="CBX28424.1"/>
    </source>
</evidence>
<dbReference type="EMBL" id="FR695868">
    <property type="protein sequence ID" value="CBX28424.1"/>
    <property type="molecule type" value="Genomic_DNA"/>
</dbReference>
<dbReference type="AlphaFoldDB" id="E1YCY0"/>